<dbReference type="GO" id="GO:0016646">
    <property type="term" value="F:oxidoreductase activity, acting on the CH-NH group of donors, NAD or NADP as acceptor"/>
    <property type="evidence" value="ECO:0007669"/>
    <property type="project" value="TreeGrafter"/>
</dbReference>
<dbReference type="SUPFAM" id="SSF51735">
    <property type="entry name" value="NAD(P)-binding Rossmann-fold domains"/>
    <property type="match status" value="1"/>
</dbReference>
<dbReference type="InterPro" id="IPR036291">
    <property type="entry name" value="NAD(P)-bd_dom_sf"/>
</dbReference>
<evidence type="ECO:0000313" key="3">
    <source>
        <dbReference type="Proteomes" id="UP000004853"/>
    </source>
</evidence>
<dbReference type="RefSeq" id="WP_006392390.1">
    <property type="nucleotide sequence ID" value="NZ_GL982453.1"/>
</dbReference>
<protein>
    <submittedName>
        <fullName evidence="2">NAD-dependent epimerase/dehydratase</fullName>
    </submittedName>
</protein>
<dbReference type="Pfam" id="PF13460">
    <property type="entry name" value="NAD_binding_10"/>
    <property type="match status" value="1"/>
</dbReference>
<evidence type="ECO:0000259" key="1">
    <source>
        <dbReference type="Pfam" id="PF13460"/>
    </source>
</evidence>
<dbReference type="Gene3D" id="3.40.50.720">
    <property type="entry name" value="NAD(P)-binding Rossmann-like Domain"/>
    <property type="match status" value="1"/>
</dbReference>
<organism evidence="2 3">
    <name type="scientific">Achromobacter insuavis AXX-A</name>
    <dbReference type="NCBI Taxonomy" id="1003200"/>
    <lineage>
        <taxon>Bacteria</taxon>
        <taxon>Pseudomonadati</taxon>
        <taxon>Pseudomonadota</taxon>
        <taxon>Betaproteobacteria</taxon>
        <taxon>Burkholderiales</taxon>
        <taxon>Alcaligenaceae</taxon>
        <taxon>Achromobacter</taxon>
    </lineage>
</organism>
<accession>F7T0A1</accession>
<dbReference type="PANTHER" id="PTHR43355">
    <property type="entry name" value="FLAVIN REDUCTASE (NADPH)"/>
    <property type="match status" value="1"/>
</dbReference>
<sequence length="216" mass="23571">MKIAVIAAAGRAGRTAVAELLRRGHEVTAIARDLSKLPQDWPAEVTRVEDDLTDVDRLARAIQNVDAVISAVGAPHTATTIEETDALVRHSAQVIEAVRKAQVGRLIVVGGCGSLWISPGVKVVDSDKWPAQFVPVAQSHMKLLAALRSCGLNWTYVSPPMLIDLGERTGKYRTGLDDLVVDEAGKSWVSFEDYAIALVDELEHPRHERERFSVGY</sequence>
<dbReference type="AlphaFoldDB" id="F7T0A1"/>
<dbReference type="OrthoDB" id="7352421at2"/>
<dbReference type="HOGENOM" id="CLU_025711_3_1_4"/>
<dbReference type="eggNOG" id="COG2910">
    <property type="taxonomic scope" value="Bacteria"/>
</dbReference>
<dbReference type="EMBL" id="AFRQ01000042">
    <property type="protein sequence ID" value="EGP46190.1"/>
    <property type="molecule type" value="Genomic_DNA"/>
</dbReference>
<proteinExistence type="predicted"/>
<evidence type="ECO:0000313" key="2">
    <source>
        <dbReference type="EMBL" id="EGP46190.1"/>
    </source>
</evidence>
<dbReference type="CDD" id="cd05244">
    <property type="entry name" value="BVR-B_like_SDR_a"/>
    <property type="match status" value="1"/>
</dbReference>
<dbReference type="Proteomes" id="UP000004853">
    <property type="component" value="Unassembled WGS sequence"/>
</dbReference>
<feature type="domain" description="NAD(P)-binding" evidence="1">
    <location>
        <begin position="8"/>
        <end position="205"/>
    </location>
</feature>
<gene>
    <name evidence="2" type="ORF">AXXA_11805</name>
</gene>
<dbReference type="InterPro" id="IPR016040">
    <property type="entry name" value="NAD(P)-bd_dom"/>
</dbReference>
<reference evidence="2 3" key="1">
    <citation type="submission" date="2011-06" db="EMBL/GenBank/DDBJ databases">
        <authorList>
            <person name="Bador J."/>
            <person name="Amoureux L."/>
            <person name="Neuwirth C."/>
        </authorList>
    </citation>
    <scope>NUCLEOTIDE SEQUENCE [LARGE SCALE GENOMIC DNA]</scope>
    <source>
        <strain evidence="2 3">AXX-A</strain>
    </source>
</reference>
<dbReference type="PANTHER" id="PTHR43355:SF2">
    <property type="entry name" value="FLAVIN REDUCTASE (NADPH)"/>
    <property type="match status" value="1"/>
</dbReference>
<comment type="caution">
    <text evidence="2">The sequence shown here is derived from an EMBL/GenBank/DDBJ whole genome shotgun (WGS) entry which is preliminary data.</text>
</comment>
<name>F7T0A1_9BURK</name>
<dbReference type="InterPro" id="IPR051606">
    <property type="entry name" value="Polyketide_Oxido-like"/>
</dbReference>